<dbReference type="EC" id="6.1.1.20" evidence="15"/>
<dbReference type="NCBIfam" id="TIGR00472">
    <property type="entry name" value="pheT_bact"/>
    <property type="match status" value="1"/>
</dbReference>
<dbReference type="Pfam" id="PF03147">
    <property type="entry name" value="FDX-ACB"/>
    <property type="match status" value="1"/>
</dbReference>
<dbReference type="SMART" id="SM00873">
    <property type="entry name" value="B3_4"/>
    <property type="match status" value="1"/>
</dbReference>
<evidence type="ECO:0000256" key="2">
    <source>
        <dbReference type="ARBA" id="ARBA00008653"/>
    </source>
</evidence>
<dbReference type="InterPro" id="IPR045060">
    <property type="entry name" value="Phe-tRNA-ligase_IIc_bsu"/>
</dbReference>
<dbReference type="GO" id="GO:0000049">
    <property type="term" value="F:tRNA binding"/>
    <property type="evidence" value="ECO:0007669"/>
    <property type="project" value="UniProtKB-UniRule"/>
</dbReference>
<dbReference type="SUPFAM" id="SSF46955">
    <property type="entry name" value="Putative DNA-binding domain"/>
    <property type="match status" value="1"/>
</dbReference>
<dbReference type="SUPFAM" id="SSF56037">
    <property type="entry name" value="PheT/TilS domain"/>
    <property type="match status" value="1"/>
</dbReference>
<dbReference type="InterPro" id="IPR012340">
    <property type="entry name" value="NA-bd_OB-fold"/>
</dbReference>
<dbReference type="InterPro" id="IPR005146">
    <property type="entry name" value="B3/B4_tRNA-bd"/>
</dbReference>
<keyword evidence="13 15" id="KW-0030">Aminoacyl-tRNA synthetase</keyword>
<evidence type="ECO:0000313" key="21">
    <source>
        <dbReference type="Proteomes" id="UP000190625"/>
    </source>
</evidence>
<dbReference type="GO" id="GO:0000287">
    <property type="term" value="F:magnesium ion binding"/>
    <property type="evidence" value="ECO:0007669"/>
    <property type="project" value="UniProtKB-UniRule"/>
</dbReference>
<accession>A0A1T4QXP2</accession>
<feature type="binding site" evidence="15">
    <location>
        <position position="464"/>
    </location>
    <ligand>
        <name>Mg(2+)</name>
        <dbReference type="ChEBI" id="CHEBI:18420"/>
        <note>shared with alpha subunit</note>
    </ligand>
</feature>
<dbReference type="InterPro" id="IPR005147">
    <property type="entry name" value="tRNA_synthase_B5-dom"/>
</dbReference>
<proteinExistence type="inferred from homology"/>
<comment type="subcellular location">
    <subcellularLocation>
        <location evidence="1 15">Cytoplasm</location>
    </subcellularLocation>
</comment>
<dbReference type="InterPro" id="IPR033714">
    <property type="entry name" value="tRNA_bind_bactPheRS"/>
</dbReference>
<dbReference type="InterPro" id="IPR045864">
    <property type="entry name" value="aa-tRNA-synth_II/BPL/LPL"/>
</dbReference>
<dbReference type="CDD" id="cd02796">
    <property type="entry name" value="tRNA_bind_bactPheRS"/>
    <property type="match status" value="1"/>
</dbReference>
<feature type="domain" description="TRNA-binding" evidence="17">
    <location>
        <begin position="39"/>
        <end position="148"/>
    </location>
</feature>
<dbReference type="Pfam" id="PF03483">
    <property type="entry name" value="B3_4"/>
    <property type="match status" value="1"/>
</dbReference>
<evidence type="ECO:0000256" key="4">
    <source>
        <dbReference type="ARBA" id="ARBA00022490"/>
    </source>
</evidence>
<evidence type="ECO:0000256" key="14">
    <source>
        <dbReference type="ARBA" id="ARBA00049255"/>
    </source>
</evidence>
<evidence type="ECO:0000256" key="3">
    <source>
        <dbReference type="ARBA" id="ARBA00011209"/>
    </source>
</evidence>
<organism evidence="20 21">
    <name type="scientific">Selenihalanaerobacter shriftii</name>
    <dbReference type="NCBI Taxonomy" id="142842"/>
    <lineage>
        <taxon>Bacteria</taxon>
        <taxon>Bacillati</taxon>
        <taxon>Bacillota</taxon>
        <taxon>Clostridia</taxon>
        <taxon>Halanaerobiales</taxon>
        <taxon>Halobacteroidaceae</taxon>
        <taxon>Selenihalanaerobacter</taxon>
    </lineage>
</organism>
<evidence type="ECO:0000256" key="12">
    <source>
        <dbReference type="ARBA" id="ARBA00022917"/>
    </source>
</evidence>
<dbReference type="GO" id="GO:0005524">
    <property type="term" value="F:ATP binding"/>
    <property type="evidence" value="ECO:0007669"/>
    <property type="project" value="UniProtKB-UniRule"/>
</dbReference>
<comment type="subunit">
    <text evidence="3 15">Tetramer of two alpha and two beta subunits.</text>
</comment>
<dbReference type="Proteomes" id="UP000190625">
    <property type="component" value="Unassembled WGS sequence"/>
</dbReference>
<dbReference type="Gene3D" id="2.40.50.140">
    <property type="entry name" value="Nucleic acid-binding proteins"/>
    <property type="match status" value="1"/>
</dbReference>
<keyword evidence="7 15" id="KW-0479">Metal-binding</keyword>
<comment type="catalytic activity">
    <reaction evidence="14 15">
        <text>tRNA(Phe) + L-phenylalanine + ATP = L-phenylalanyl-tRNA(Phe) + AMP + diphosphate + H(+)</text>
        <dbReference type="Rhea" id="RHEA:19413"/>
        <dbReference type="Rhea" id="RHEA-COMP:9668"/>
        <dbReference type="Rhea" id="RHEA-COMP:9699"/>
        <dbReference type="ChEBI" id="CHEBI:15378"/>
        <dbReference type="ChEBI" id="CHEBI:30616"/>
        <dbReference type="ChEBI" id="CHEBI:33019"/>
        <dbReference type="ChEBI" id="CHEBI:58095"/>
        <dbReference type="ChEBI" id="CHEBI:78442"/>
        <dbReference type="ChEBI" id="CHEBI:78531"/>
        <dbReference type="ChEBI" id="CHEBI:456215"/>
        <dbReference type="EC" id="6.1.1.20"/>
    </reaction>
</comment>
<evidence type="ECO:0000259" key="17">
    <source>
        <dbReference type="PROSITE" id="PS50886"/>
    </source>
</evidence>
<dbReference type="Pfam" id="PF01588">
    <property type="entry name" value="tRNA_bind"/>
    <property type="match status" value="1"/>
</dbReference>
<dbReference type="Gene3D" id="3.30.56.10">
    <property type="match status" value="2"/>
</dbReference>
<evidence type="ECO:0000259" key="18">
    <source>
        <dbReference type="PROSITE" id="PS51447"/>
    </source>
</evidence>
<dbReference type="AlphaFoldDB" id="A0A1T4QXP2"/>
<dbReference type="GO" id="GO:0009328">
    <property type="term" value="C:phenylalanine-tRNA ligase complex"/>
    <property type="evidence" value="ECO:0007669"/>
    <property type="project" value="TreeGrafter"/>
</dbReference>
<evidence type="ECO:0000256" key="15">
    <source>
        <dbReference type="HAMAP-Rule" id="MF_00283"/>
    </source>
</evidence>
<feature type="domain" description="B5" evidence="19">
    <location>
        <begin position="402"/>
        <end position="477"/>
    </location>
</feature>
<dbReference type="STRING" id="142842.SAMN02745118_02733"/>
<evidence type="ECO:0000256" key="13">
    <source>
        <dbReference type="ARBA" id="ARBA00023146"/>
    </source>
</evidence>
<dbReference type="FunFam" id="2.40.50.140:FF:000045">
    <property type="entry name" value="Phenylalanine--tRNA ligase beta subunit"/>
    <property type="match status" value="1"/>
</dbReference>
<keyword evidence="12 15" id="KW-0648">Protein biosynthesis</keyword>
<dbReference type="GO" id="GO:0140096">
    <property type="term" value="F:catalytic activity, acting on a protein"/>
    <property type="evidence" value="ECO:0007669"/>
    <property type="project" value="UniProtKB-ARBA"/>
</dbReference>
<evidence type="ECO:0000313" key="20">
    <source>
        <dbReference type="EMBL" id="SKA08231.1"/>
    </source>
</evidence>
<dbReference type="GO" id="GO:0004826">
    <property type="term" value="F:phenylalanine-tRNA ligase activity"/>
    <property type="evidence" value="ECO:0007669"/>
    <property type="project" value="UniProtKB-UniRule"/>
</dbReference>
<keyword evidence="6 15" id="KW-0436">Ligase</keyword>
<dbReference type="InterPro" id="IPR041616">
    <property type="entry name" value="PheRS_beta_core"/>
</dbReference>
<dbReference type="OrthoDB" id="9805455at2"/>
<dbReference type="Pfam" id="PF17759">
    <property type="entry name" value="tRNA_synthFbeta"/>
    <property type="match status" value="1"/>
</dbReference>
<keyword evidence="21" id="KW-1185">Reference proteome</keyword>
<dbReference type="GO" id="GO:0006432">
    <property type="term" value="P:phenylalanyl-tRNA aminoacylation"/>
    <property type="evidence" value="ECO:0007669"/>
    <property type="project" value="UniProtKB-UniRule"/>
</dbReference>
<dbReference type="SMART" id="SM00896">
    <property type="entry name" value="FDX-ACB"/>
    <property type="match status" value="1"/>
</dbReference>
<dbReference type="InterPro" id="IPR009061">
    <property type="entry name" value="DNA-bd_dom_put_sf"/>
</dbReference>
<dbReference type="SUPFAM" id="SSF50249">
    <property type="entry name" value="Nucleic acid-binding proteins"/>
    <property type="match status" value="1"/>
</dbReference>
<feature type="binding site" evidence="15">
    <location>
        <position position="465"/>
    </location>
    <ligand>
        <name>Mg(2+)</name>
        <dbReference type="ChEBI" id="CHEBI:18420"/>
        <note>shared with alpha subunit</note>
    </ligand>
</feature>
<evidence type="ECO:0000256" key="9">
    <source>
        <dbReference type="ARBA" id="ARBA00022840"/>
    </source>
</evidence>
<dbReference type="PROSITE" id="PS50886">
    <property type="entry name" value="TRBD"/>
    <property type="match status" value="1"/>
</dbReference>
<dbReference type="CDD" id="cd00769">
    <property type="entry name" value="PheRS_beta_core"/>
    <property type="match status" value="1"/>
</dbReference>
<keyword evidence="5 16" id="KW-0820">tRNA-binding</keyword>
<dbReference type="PROSITE" id="PS51483">
    <property type="entry name" value="B5"/>
    <property type="match status" value="1"/>
</dbReference>
<keyword evidence="11 16" id="KW-0694">RNA-binding</keyword>
<keyword evidence="8 15" id="KW-0547">Nucleotide-binding</keyword>
<reference evidence="21" key="1">
    <citation type="submission" date="2017-02" db="EMBL/GenBank/DDBJ databases">
        <authorList>
            <person name="Varghese N."/>
            <person name="Submissions S."/>
        </authorList>
    </citation>
    <scope>NUCLEOTIDE SEQUENCE [LARGE SCALE GENOMIC DNA]</scope>
    <source>
        <strain evidence="21">ATCC BAA-73</strain>
    </source>
</reference>
<dbReference type="Gene3D" id="3.50.40.10">
    <property type="entry name" value="Phenylalanyl-trna Synthetase, Chain B, domain 3"/>
    <property type="match status" value="1"/>
</dbReference>
<dbReference type="HAMAP" id="MF_00283">
    <property type="entry name" value="Phe_tRNA_synth_beta1"/>
    <property type="match status" value="1"/>
</dbReference>
<dbReference type="SUPFAM" id="SSF55681">
    <property type="entry name" value="Class II aaRS and biotin synthetases"/>
    <property type="match status" value="1"/>
</dbReference>
<evidence type="ECO:0000256" key="5">
    <source>
        <dbReference type="ARBA" id="ARBA00022555"/>
    </source>
</evidence>
<evidence type="ECO:0000256" key="10">
    <source>
        <dbReference type="ARBA" id="ARBA00022842"/>
    </source>
</evidence>
<dbReference type="SUPFAM" id="SSF54991">
    <property type="entry name" value="Anticodon-binding domain of PheRS"/>
    <property type="match status" value="1"/>
</dbReference>
<dbReference type="InterPro" id="IPR020825">
    <property type="entry name" value="Phe-tRNA_synthase-like_B3/B4"/>
</dbReference>
<comment type="cofactor">
    <cofactor evidence="15">
        <name>Mg(2+)</name>
        <dbReference type="ChEBI" id="CHEBI:18420"/>
    </cofactor>
    <text evidence="15">Binds 2 magnesium ions per tetramer.</text>
</comment>
<dbReference type="PANTHER" id="PTHR10947:SF0">
    <property type="entry name" value="PHENYLALANINE--TRNA LIGASE BETA SUBUNIT"/>
    <property type="match status" value="1"/>
</dbReference>
<keyword evidence="4 15" id="KW-0963">Cytoplasm</keyword>
<feature type="domain" description="FDX-ACB" evidence="18">
    <location>
        <begin position="704"/>
        <end position="797"/>
    </location>
</feature>
<keyword evidence="10 15" id="KW-0460">Magnesium</keyword>
<comment type="similarity">
    <text evidence="2 15">Belongs to the phenylalanyl-tRNA synthetase beta subunit family. Type 1 subfamily.</text>
</comment>
<dbReference type="InterPro" id="IPR005121">
    <property type="entry name" value="Fdx_antiC-bd"/>
</dbReference>
<dbReference type="NCBIfam" id="NF045760">
    <property type="entry name" value="YtpR"/>
    <property type="match status" value="1"/>
</dbReference>
<name>A0A1T4QXP2_9FIRM</name>
<keyword evidence="9 15" id="KW-0067">ATP-binding</keyword>
<dbReference type="PROSITE" id="PS51447">
    <property type="entry name" value="FDX_ACB"/>
    <property type="match status" value="1"/>
</dbReference>
<dbReference type="InterPro" id="IPR004532">
    <property type="entry name" value="Phe-tRNA-ligase_IIc_bsu_bact"/>
</dbReference>
<dbReference type="SMART" id="SM00874">
    <property type="entry name" value="B5"/>
    <property type="match status" value="1"/>
</dbReference>
<dbReference type="InterPro" id="IPR036690">
    <property type="entry name" value="Fdx_antiC-bd_sf"/>
</dbReference>
<dbReference type="EMBL" id="FUWM01000034">
    <property type="protein sequence ID" value="SKA08231.1"/>
    <property type="molecule type" value="Genomic_DNA"/>
</dbReference>
<evidence type="ECO:0000256" key="7">
    <source>
        <dbReference type="ARBA" id="ARBA00022723"/>
    </source>
</evidence>
<dbReference type="InterPro" id="IPR002547">
    <property type="entry name" value="tRNA-bd_dom"/>
</dbReference>
<evidence type="ECO:0000256" key="16">
    <source>
        <dbReference type="PROSITE-ProRule" id="PRU00209"/>
    </source>
</evidence>
<protein>
    <recommendedName>
        <fullName evidence="15">Phenylalanine--tRNA ligase beta subunit</fullName>
        <ecNumber evidence="15">6.1.1.20</ecNumber>
    </recommendedName>
    <alternativeName>
        <fullName evidence="15">Phenylalanyl-tRNA synthetase beta subunit</fullName>
        <shortName evidence="15">PheRS</shortName>
    </alternativeName>
</protein>
<dbReference type="FunFam" id="3.30.56.10:FF:000002">
    <property type="entry name" value="Phenylalanine--tRNA ligase beta subunit"/>
    <property type="match status" value="1"/>
</dbReference>
<feature type="binding site" evidence="15">
    <location>
        <position position="461"/>
    </location>
    <ligand>
        <name>Mg(2+)</name>
        <dbReference type="ChEBI" id="CHEBI:18420"/>
        <note>shared with alpha subunit</note>
    </ligand>
</feature>
<dbReference type="Gene3D" id="3.30.930.10">
    <property type="entry name" value="Bira Bifunctional Protein, Domain 2"/>
    <property type="match status" value="1"/>
</dbReference>
<gene>
    <name evidence="15" type="primary">pheT</name>
    <name evidence="20" type="ORF">SAMN02745118_02733</name>
</gene>
<evidence type="ECO:0000256" key="8">
    <source>
        <dbReference type="ARBA" id="ARBA00022741"/>
    </source>
</evidence>
<evidence type="ECO:0000256" key="1">
    <source>
        <dbReference type="ARBA" id="ARBA00004496"/>
    </source>
</evidence>
<sequence length="798" mass="89541">MNVSYKWLQEYIDFDYSPQDLAEKLTLAGLEVDKIVYQGEGLEDVIIGKILEINKHPNADKLSICQVDLGTTEEEIVCGANNMESGDKVPVAPVGTQLPNGMEINEVDLRGVKSRGMLCSADELGLQEDRAEGLMILDQSLEIGSKFINALKLNDFILELDLTPNYADCLSMIGVAREVAAMTGNELKLPEPKFEAKGLEVSELTSINVEDEDLCPRYTARVIKNVEVKESPLWLQKRLRAIGIRPINNIVDITNYVLMEFGQPLHAFDYDKLAENRIVVRRAKAGEKLITLDDEERELDEDMLVIADAQKPVCVAGVMGGANSEVTTKTTNILLESASFNPISIRKTAKKLGLHSDSSHRFERGVDINGTNLASKQAIELILELGGGKVAKGVIDAYPEPVAPLKLELRTDRINKLLGTEISSEEMVNLLEKLEFGIEEKDSKYIVKIPTFRGDISREADLVEEIARMYGYDKIEVTSPSGKILQGKKTWRQSIEDKTLDILTSLGLFEIQTFSFTNQKVFDQIKLPTDSSLRDTVKLNNPLSAEHEVMRTTLIPNLLEVLNRNVNRNIENMEAFELSRVFTPKETELPEERLLLSGAIMKKQDNDMWNLDAANFFTAKGKVERYLEELGIADYEFISSQHPSFHPGRTAEVMIKGEKAGFLGELHPDVIEEYDLLSRTTLFELEFEVIVKHASDDVIYDELPKYPASTRDIALVVKGEVTSQQIEDIIKGLAGELLEEIELFDVYQGEQVEAGYKSLAYSLIYRAKDRTLTDEELNELQIKIENKLDSKVGAKIRQ</sequence>
<dbReference type="FunFam" id="3.30.70.380:FF:000001">
    <property type="entry name" value="Phenylalanine--tRNA ligase beta subunit"/>
    <property type="match status" value="1"/>
</dbReference>
<dbReference type="GO" id="GO:0016740">
    <property type="term" value="F:transferase activity"/>
    <property type="evidence" value="ECO:0007669"/>
    <property type="project" value="UniProtKB-ARBA"/>
</dbReference>
<dbReference type="RefSeq" id="WP_078811117.1">
    <property type="nucleotide sequence ID" value="NZ_FUWM01000034.1"/>
</dbReference>
<evidence type="ECO:0000259" key="19">
    <source>
        <dbReference type="PROSITE" id="PS51483"/>
    </source>
</evidence>
<evidence type="ECO:0000256" key="6">
    <source>
        <dbReference type="ARBA" id="ARBA00022598"/>
    </source>
</evidence>
<dbReference type="Pfam" id="PF03484">
    <property type="entry name" value="B5"/>
    <property type="match status" value="1"/>
</dbReference>
<evidence type="ECO:0000256" key="11">
    <source>
        <dbReference type="ARBA" id="ARBA00022884"/>
    </source>
</evidence>
<dbReference type="PANTHER" id="PTHR10947">
    <property type="entry name" value="PHENYLALANYL-TRNA SYNTHETASE BETA CHAIN AND LEUCINE-RICH REPEAT-CONTAINING PROTEIN 47"/>
    <property type="match status" value="1"/>
</dbReference>
<dbReference type="Gene3D" id="3.30.70.380">
    <property type="entry name" value="Ferrodoxin-fold anticodon-binding domain"/>
    <property type="match status" value="1"/>
</dbReference>
<feature type="binding site" evidence="15">
    <location>
        <position position="455"/>
    </location>
    <ligand>
        <name>Mg(2+)</name>
        <dbReference type="ChEBI" id="CHEBI:18420"/>
        <note>shared with alpha subunit</note>
    </ligand>
</feature>
<dbReference type="FunFam" id="3.50.40.10:FF:000001">
    <property type="entry name" value="Phenylalanine--tRNA ligase beta subunit"/>
    <property type="match status" value="1"/>
</dbReference>